<organism evidence="1 2">
    <name type="scientific">Frankia torreyi</name>
    <dbReference type="NCBI Taxonomy" id="1856"/>
    <lineage>
        <taxon>Bacteria</taxon>
        <taxon>Bacillati</taxon>
        <taxon>Actinomycetota</taxon>
        <taxon>Actinomycetes</taxon>
        <taxon>Frankiales</taxon>
        <taxon>Frankiaceae</taxon>
        <taxon>Frankia</taxon>
    </lineage>
</organism>
<keyword evidence="2" id="KW-1185">Reference proteome</keyword>
<gene>
    <name evidence="1" type="ORF">FF36_01882</name>
</gene>
<dbReference type="RefSeq" id="WP_044884569.1">
    <property type="nucleotide sequence ID" value="NZ_JYFN01000011.1"/>
</dbReference>
<evidence type="ECO:0000313" key="2">
    <source>
        <dbReference type="Proteomes" id="UP000032545"/>
    </source>
</evidence>
<dbReference type="PATRIC" id="fig|1502723.3.peg.610"/>
<name>A0A0D8BJV7_9ACTN</name>
<dbReference type="EMBL" id="JYFN01000011">
    <property type="protein sequence ID" value="KJE23697.1"/>
    <property type="molecule type" value="Genomic_DNA"/>
</dbReference>
<dbReference type="AlphaFoldDB" id="A0A0D8BJV7"/>
<evidence type="ECO:0000313" key="1">
    <source>
        <dbReference type="EMBL" id="KJE23697.1"/>
    </source>
</evidence>
<protein>
    <submittedName>
        <fullName evidence="1">Uncharacterized protein</fullName>
    </submittedName>
</protein>
<dbReference type="Proteomes" id="UP000032545">
    <property type="component" value="Unassembled WGS sequence"/>
</dbReference>
<reference evidence="1 2" key="2">
    <citation type="journal article" date="2016" name="Genome Announc.">
        <title>Permanent Draft Genome Sequences for Two Variants of Frankia sp. Strain CpI1, the First Frankia Strain Isolated from Root Nodules of Comptonia peregrina.</title>
        <authorList>
            <person name="Oshone R."/>
            <person name="Hurst S.G.IV."/>
            <person name="Abebe-Akele F."/>
            <person name="Simpson S."/>
            <person name="Morris K."/>
            <person name="Thomas W.K."/>
            <person name="Tisa L.S."/>
        </authorList>
    </citation>
    <scope>NUCLEOTIDE SEQUENCE [LARGE SCALE GENOMIC DNA]</scope>
    <source>
        <strain evidence="2">CpI1-S</strain>
    </source>
</reference>
<reference evidence="2" key="1">
    <citation type="submission" date="2015-02" db="EMBL/GenBank/DDBJ databases">
        <title>Draft Genome of Frankia sp. CpI1-S.</title>
        <authorList>
            <person name="Oshone R.T."/>
            <person name="Ngom M."/>
            <person name="Ghodhbane-Gtari F."/>
            <person name="Gtari M."/>
            <person name="Morris K."/>
            <person name="Thomas K."/>
            <person name="Sen A."/>
            <person name="Tisa L.S."/>
        </authorList>
    </citation>
    <scope>NUCLEOTIDE SEQUENCE [LARGE SCALE GENOMIC DNA]</scope>
    <source>
        <strain evidence="2">CpI1-S</strain>
    </source>
</reference>
<sequence length="108" mass="11675">MTGRGEHAGDVVAATLRAAELVGTARHMPPADLERTFFRIVRDLGEQCGLASEESGVQVAAMVMTLARFTAEILDEWSTEDPDAAETWLSDVVAGIVMEAERRRDADG</sequence>
<proteinExistence type="predicted"/>
<comment type="caution">
    <text evidence="1">The sequence shown here is derived from an EMBL/GenBank/DDBJ whole genome shotgun (WGS) entry which is preliminary data.</text>
</comment>
<accession>A0A0D8BJV7</accession>